<evidence type="ECO:0000313" key="5">
    <source>
        <dbReference type="Proteomes" id="UP000183376"/>
    </source>
</evidence>
<dbReference type="GO" id="GO:0030288">
    <property type="term" value="C:outer membrane-bounded periplasmic space"/>
    <property type="evidence" value="ECO:0007669"/>
    <property type="project" value="TreeGrafter"/>
</dbReference>
<evidence type="ECO:0000313" key="4">
    <source>
        <dbReference type="EMBL" id="SDN32051.1"/>
    </source>
</evidence>
<feature type="region of interest" description="Disordered" evidence="2">
    <location>
        <begin position="1"/>
        <end position="54"/>
    </location>
</feature>
<evidence type="ECO:0000256" key="1">
    <source>
        <dbReference type="ARBA" id="ARBA00022801"/>
    </source>
</evidence>
<protein>
    <submittedName>
        <fullName evidence="4">N-acetylmuramoyl-L-alanine amidase</fullName>
    </submittedName>
</protein>
<dbReference type="OrthoDB" id="3268878at2"/>
<evidence type="ECO:0000259" key="3">
    <source>
        <dbReference type="SMART" id="SM00646"/>
    </source>
</evidence>
<keyword evidence="1" id="KW-0378">Hydrolase</keyword>
<dbReference type="GO" id="GO:0008745">
    <property type="term" value="F:N-acetylmuramoyl-L-alanine amidase activity"/>
    <property type="evidence" value="ECO:0007669"/>
    <property type="project" value="InterPro"/>
</dbReference>
<dbReference type="Pfam" id="PF01520">
    <property type="entry name" value="Amidase_3"/>
    <property type="match status" value="1"/>
</dbReference>
<sequence length="237" mass="24515">MPSTTSAEAAAPAEPSTSSPALAGKTVVIDPGHNGRNAANPSIINKPVPDGRGGTKACNTTGTATNAGYSEHEFTWDVATRVRQALTARGLKVVMTREDDNGVGPCVDERAKIGNRAKADAVVSIHADGSNSATARGFHIIYSAPPLNAAQREPAAKLAGTVRDTLRAKGFPVSNYIGKDGLHGRPDIAGMNHSTVPAVLVECGNMRHPEDAAQLSSAAGRARYASAIIDGILRYLG</sequence>
<dbReference type="STRING" id="211114.SAMN04489726_6039"/>
<dbReference type="Proteomes" id="UP000183376">
    <property type="component" value="Chromosome I"/>
</dbReference>
<feature type="domain" description="MurNAc-LAA" evidence="3">
    <location>
        <begin position="111"/>
        <end position="233"/>
    </location>
</feature>
<name>A0A1H0AFH1_ALLAB</name>
<dbReference type="InterPro" id="IPR002508">
    <property type="entry name" value="MurNAc-LAA_cat"/>
</dbReference>
<dbReference type="EMBL" id="LT629701">
    <property type="protein sequence ID" value="SDN32051.1"/>
    <property type="molecule type" value="Genomic_DNA"/>
</dbReference>
<dbReference type="GO" id="GO:0009253">
    <property type="term" value="P:peptidoglycan catabolic process"/>
    <property type="evidence" value="ECO:0007669"/>
    <property type="project" value="InterPro"/>
</dbReference>
<gene>
    <name evidence="4" type="ORF">SAMN04489726_6039</name>
</gene>
<organism evidence="4 5">
    <name type="scientific">Allokutzneria albata</name>
    <name type="common">Kibdelosporangium albatum</name>
    <dbReference type="NCBI Taxonomy" id="211114"/>
    <lineage>
        <taxon>Bacteria</taxon>
        <taxon>Bacillati</taxon>
        <taxon>Actinomycetota</taxon>
        <taxon>Actinomycetes</taxon>
        <taxon>Pseudonocardiales</taxon>
        <taxon>Pseudonocardiaceae</taxon>
        <taxon>Allokutzneria</taxon>
    </lineage>
</organism>
<accession>A0A1H0AFH1</accession>
<dbReference type="InterPro" id="IPR050695">
    <property type="entry name" value="N-acetylmuramoyl_amidase_3"/>
</dbReference>
<dbReference type="Gene3D" id="3.40.630.40">
    <property type="entry name" value="Zn-dependent exopeptidases"/>
    <property type="match status" value="1"/>
</dbReference>
<proteinExistence type="predicted"/>
<dbReference type="SMART" id="SM00646">
    <property type="entry name" value="Ami_3"/>
    <property type="match status" value="1"/>
</dbReference>
<dbReference type="SUPFAM" id="SSF53187">
    <property type="entry name" value="Zn-dependent exopeptidases"/>
    <property type="match status" value="1"/>
</dbReference>
<reference evidence="4 5" key="1">
    <citation type="submission" date="2016-10" db="EMBL/GenBank/DDBJ databases">
        <authorList>
            <person name="de Groot N.N."/>
        </authorList>
    </citation>
    <scope>NUCLEOTIDE SEQUENCE [LARGE SCALE GENOMIC DNA]</scope>
    <source>
        <strain evidence="4 5">DSM 44149</strain>
    </source>
</reference>
<dbReference type="PANTHER" id="PTHR30404:SF0">
    <property type="entry name" value="N-ACETYLMURAMOYL-L-ALANINE AMIDASE AMIC"/>
    <property type="match status" value="1"/>
</dbReference>
<dbReference type="eggNOG" id="COG0860">
    <property type="taxonomic scope" value="Bacteria"/>
</dbReference>
<dbReference type="AlphaFoldDB" id="A0A1H0AFH1"/>
<dbReference type="CDD" id="cd02696">
    <property type="entry name" value="MurNAc-LAA"/>
    <property type="match status" value="1"/>
</dbReference>
<evidence type="ECO:0000256" key="2">
    <source>
        <dbReference type="SAM" id="MobiDB-lite"/>
    </source>
</evidence>
<feature type="compositionally biased region" description="Low complexity" evidence="2">
    <location>
        <begin position="1"/>
        <end position="21"/>
    </location>
</feature>
<dbReference type="PANTHER" id="PTHR30404">
    <property type="entry name" value="N-ACETYLMURAMOYL-L-ALANINE AMIDASE"/>
    <property type="match status" value="1"/>
</dbReference>
<keyword evidence="5" id="KW-1185">Reference proteome</keyword>